<keyword evidence="3" id="KW-1185">Reference proteome</keyword>
<protein>
    <submittedName>
        <fullName evidence="2">Uncharacterized protein</fullName>
    </submittedName>
</protein>
<evidence type="ECO:0000313" key="2">
    <source>
        <dbReference type="EMBL" id="GBO03153.1"/>
    </source>
</evidence>
<evidence type="ECO:0000256" key="1">
    <source>
        <dbReference type="SAM" id="MobiDB-lite"/>
    </source>
</evidence>
<feature type="non-terminal residue" evidence="2">
    <location>
        <position position="1"/>
    </location>
</feature>
<evidence type="ECO:0000313" key="3">
    <source>
        <dbReference type="Proteomes" id="UP000499080"/>
    </source>
</evidence>
<name>A0A4Y2TR86_ARAVE</name>
<dbReference type="EMBL" id="BGPR01030557">
    <property type="protein sequence ID" value="GBO03153.1"/>
    <property type="molecule type" value="Genomic_DNA"/>
</dbReference>
<dbReference type="AlphaFoldDB" id="A0A4Y2TR86"/>
<proteinExistence type="predicted"/>
<sequence>FFQLERLTELQKKSRELRIAPMPGRARKIVLNQIEADLRTHLKISRLAQITTLRSTPFFKLPCHTRGRTFEPDGFGAHRDRLHDWSSDFEPGTLQPRSRDLTTRPPWP</sequence>
<gene>
    <name evidence="2" type="ORF">AVEN_5313_1</name>
</gene>
<feature type="region of interest" description="Disordered" evidence="1">
    <location>
        <begin position="84"/>
        <end position="108"/>
    </location>
</feature>
<reference evidence="2 3" key="1">
    <citation type="journal article" date="2019" name="Sci. Rep.">
        <title>Orb-weaving spider Araneus ventricosus genome elucidates the spidroin gene catalogue.</title>
        <authorList>
            <person name="Kono N."/>
            <person name="Nakamura H."/>
            <person name="Ohtoshi R."/>
            <person name="Moran D.A.P."/>
            <person name="Shinohara A."/>
            <person name="Yoshida Y."/>
            <person name="Fujiwara M."/>
            <person name="Mori M."/>
            <person name="Tomita M."/>
            <person name="Arakawa K."/>
        </authorList>
    </citation>
    <scope>NUCLEOTIDE SEQUENCE [LARGE SCALE GENOMIC DNA]</scope>
</reference>
<dbReference type="Proteomes" id="UP000499080">
    <property type="component" value="Unassembled WGS sequence"/>
</dbReference>
<organism evidence="2 3">
    <name type="scientific">Araneus ventricosus</name>
    <name type="common">Orbweaver spider</name>
    <name type="synonym">Epeira ventricosa</name>
    <dbReference type="NCBI Taxonomy" id="182803"/>
    <lineage>
        <taxon>Eukaryota</taxon>
        <taxon>Metazoa</taxon>
        <taxon>Ecdysozoa</taxon>
        <taxon>Arthropoda</taxon>
        <taxon>Chelicerata</taxon>
        <taxon>Arachnida</taxon>
        <taxon>Araneae</taxon>
        <taxon>Araneomorphae</taxon>
        <taxon>Entelegynae</taxon>
        <taxon>Araneoidea</taxon>
        <taxon>Araneidae</taxon>
        <taxon>Araneus</taxon>
    </lineage>
</organism>
<accession>A0A4Y2TR86</accession>
<comment type="caution">
    <text evidence="2">The sequence shown here is derived from an EMBL/GenBank/DDBJ whole genome shotgun (WGS) entry which is preliminary data.</text>
</comment>